<dbReference type="InterPro" id="IPR052563">
    <property type="entry name" value="FliK"/>
</dbReference>
<dbReference type="Proteomes" id="UP000284853">
    <property type="component" value="Unassembled WGS sequence"/>
</dbReference>
<feature type="compositionally biased region" description="Polar residues" evidence="1">
    <location>
        <begin position="382"/>
        <end position="396"/>
    </location>
</feature>
<evidence type="ECO:0000256" key="1">
    <source>
        <dbReference type="SAM" id="MobiDB-lite"/>
    </source>
</evidence>
<feature type="region of interest" description="Disordered" evidence="1">
    <location>
        <begin position="337"/>
        <end position="396"/>
    </location>
</feature>
<dbReference type="InterPro" id="IPR038610">
    <property type="entry name" value="FliK-like_C_sf"/>
</dbReference>
<dbReference type="Gene3D" id="3.30.750.140">
    <property type="match status" value="1"/>
</dbReference>
<organism evidence="3 4">
    <name type="scientific">Rahnella variigena</name>
    <dbReference type="NCBI Taxonomy" id="574964"/>
    <lineage>
        <taxon>Bacteria</taxon>
        <taxon>Pseudomonadati</taxon>
        <taxon>Pseudomonadota</taxon>
        <taxon>Gammaproteobacteria</taxon>
        <taxon>Enterobacterales</taxon>
        <taxon>Yersiniaceae</taxon>
        <taxon>Rahnella</taxon>
    </lineage>
</organism>
<gene>
    <name evidence="3" type="ORF">CKQ54_21510</name>
</gene>
<dbReference type="Pfam" id="PF02120">
    <property type="entry name" value="Flg_hook"/>
    <property type="match status" value="1"/>
</dbReference>
<keyword evidence="4" id="KW-1185">Reference proteome</keyword>
<feature type="region of interest" description="Disordered" evidence="1">
    <location>
        <begin position="1"/>
        <end position="62"/>
    </location>
</feature>
<dbReference type="PANTHER" id="PTHR37533">
    <property type="entry name" value="FLAGELLAR HOOK-LENGTH CONTROL PROTEIN"/>
    <property type="match status" value="1"/>
</dbReference>
<sequence length="396" mass="41697">MPEKGTTPETGEANFATSLEKAYPTKPALPAKDTKTTQPDTPQPDNTRAEAEPLPVPVPVPVLPAELPPVDLITDMPQPAPEVQTPETPFVDPQLLALQQIVTQNAAVPVQPAPTTDAPVMPAQADPVAEVQAALSQERPGSAFMMPESMKPKAVSQAALAAQASLEGKQGTDKTSADQHKDFLSVMTKTDAAPKEPASAPARFELNPALPVRQESSALPTPETGLRPHVTPVSELTVAPATGVTTSPAVINQALGTPAWQQAVGQQLAYFSRNGIHNAELRLHPEELGALQISLRLNNDQAQLHFVTENHQVRAALEAAMPHLRTSLAESGINLGQSSVGADSSSSSWSASAQSDGSSGRGTTEDDGQENAHLADDKPEISNKTLHYSNGINTFV</sequence>
<dbReference type="InterPro" id="IPR021136">
    <property type="entry name" value="Flagellar_hook_control-like_C"/>
</dbReference>
<dbReference type="PANTHER" id="PTHR37533:SF2">
    <property type="entry name" value="FLAGELLAR HOOK-LENGTH CONTROL PROTEIN"/>
    <property type="match status" value="1"/>
</dbReference>
<evidence type="ECO:0000259" key="2">
    <source>
        <dbReference type="Pfam" id="PF02120"/>
    </source>
</evidence>
<evidence type="ECO:0000313" key="3">
    <source>
        <dbReference type="EMBL" id="RKF71074.1"/>
    </source>
</evidence>
<name>A0ABX9Q3W0_9GAMM</name>
<comment type="caution">
    <text evidence="3">The sequence shown here is derived from an EMBL/GenBank/DDBJ whole genome shotgun (WGS) entry which is preliminary data.</text>
</comment>
<accession>A0ABX9Q3W0</accession>
<evidence type="ECO:0000313" key="4">
    <source>
        <dbReference type="Proteomes" id="UP000284853"/>
    </source>
</evidence>
<reference evidence="3 4" key="1">
    <citation type="submission" date="2017-08" db="EMBL/GenBank/DDBJ databases">
        <title>Comparative genomics of bacteria isolated from necrotic lesions of AOD affected trees.</title>
        <authorList>
            <person name="Doonan J."/>
            <person name="Denman S."/>
            <person name="Mcdonald J.E."/>
        </authorList>
    </citation>
    <scope>NUCLEOTIDE SEQUENCE [LARGE SCALE GENOMIC DNA]</scope>
    <source>
        <strain evidence="3 4">CIP 105588</strain>
    </source>
</reference>
<proteinExistence type="predicted"/>
<feature type="compositionally biased region" description="Low complexity" evidence="1">
    <location>
        <begin position="337"/>
        <end position="358"/>
    </location>
</feature>
<feature type="compositionally biased region" description="Low complexity" evidence="1">
    <location>
        <begin position="36"/>
        <end position="45"/>
    </location>
</feature>
<protein>
    <recommendedName>
        <fullName evidence="2">Flagellar hook-length control protein-like C-terminal domain-containing protein</fullName>
    </recommendedName>
</protein>
<feature type="domain" description="Flagellar hook-length control protein-like C-terminal" evidence="2">
    <location>
        <begin position="266"/>
        <end position="346"/>
    </location>
</feature>
<dbReference type="CDD" id="cd17470">
    <property type="entry name" value="T3SS_Flik_C"/>
    <property type="match status" value="1"/>
</dbReference>
<dbReference type="EMBL" id="NSDJ01000001">
    <property type="protein sequence ID" value="RKF71074.1"/>
    <property type="molecule type" value="Genomic_DNA"/>
</dbReference>